<keyword evidence="7" id="KW-0804">Transcription</keyword>
<dbReference type="InterPro" id="IPR013087">
    <property type="entry name" value="Znf_C2H2_type"/>
</dbReference>
<evidence type="ECO:0000313" key="11">
    <source>
        <dbReference type="EMBL" id="TRM64520.1"/>
    </source>
</evidence>
<evidence type="ECO:0000313" key="12">
    <source>
        <dbReference type="Proteomes" id="UP000320762"/>
    </source>
</evidence>
<dbReference type="Pfam" id="PF00096">
    <property type="entry name" value="zf-C2H2"/>
    <property type="match status" value="1"/>
</dbReference>
<evidence type="ECO:0000256" key="9">
    <source>
        <dbReference type="PROSITE-ProRule" id="PRU00042"/>
    </source>
</evidence>
<keyword evidence="12" id="KW-1185">Reference proteome</keyword>
<name>A0A550CI83_9AGAR</name>
<keyword evidence="4 9" id="KW-0863">Zinc-finger</keyword>
<dbReference type="InterPro" id="IPR036236">
    <property type="entry name" value="Znf_C2H2_sf"/>
</dbReference>
<organism evidence="11 12">
    <name type="scientific">Schizophyllum amplum</name>
    <dbReference type="NCBI Taxonomy" id="97359"/>
    <lineage>
        <taxon>Eukaryota</taxon>
        <taxon>Fungi</taxon>
        <taxon>Dikarya</taxon>
        <taxon>Basidiomycota</taxon>
        <taxon>Agaricomycotina</taxon>
        <taxon>Agaricomycetes</taxon>
        <taxon>Agaricomycetidae</taxon>
        <taxon>Agaricales</taxon>
        <taxon>Schizophyllaceae</taxon>
        <taxon>Schizophyllum</taxon>
    </lineage>
</organism>
<gene>
    <name evidence="11" type="ORF">BD626DRAFT_492107</name>
</gene>
<evidence type="ECO:0000256" key="1">
    <source>
        <dbReference type="ARBA" id="ARBA00004123"/>
    </source>
</evidence>
<evidence type="ECO:0000256" key="7">
    <source>
        <dbReference type="ARBA" id="ARBA00023163"/>
    </source>
</evidence>
<dbReference type="GO" id="GO:0000977">
    <property type="term" value="F:RNA polymerase II transcription regulatory region sequence-specific DNA binding"/>
    <property type="evidence" value="ECO:0007669"/>
    <property type="project" value="TreeGrafter"/>
</dbReference>
<proteinExistence type="predicted"/>
<dbReference type="Proteomes" id="UP000320762">
    <property type="component" value="Unassembled WGS sequence"/>
</dbReference>
<feature type="domain" description="C2H2-type" evidence="10">
    <location>
        <begin position="272"/>
        <end position="299"/>
    </location>
</feature>
<evidence type="ECO:0000256" key="6">
    <source>
        <dbReference type="ARBA" id="ARBA00023015"/>
    </source>
</evidence>
<evidence type="ECO:0000256" key="2">
    <source>
        <dbReference type="ARBA" id="ARBA00022723"/>
    </source>
</evidence>
<dbReference type="PANTHER" id="PTHR14196:SF0">
    <property type="entry name" value="PROTEIN BOWEL"/>
    <property type="match status" value="1"/>
</dbReference>
<evidence type="ECO:0000259" key="10">
    <source>
        <dbReference type="PROSITE" id="PS50157"/>
    </source>
</evidence>
<dbReference type="GO" id="GO:0008270">
    <property type="term" value="F:zinc ion binding"/>
    <property type="evidence" value="ECO:0007669"/>
    <property type="project" value="UniProtKB-KW"/>
</dbReference>
<dbReference type="EMBL" id="VDMD01000007">
    <property type="protein sequence ID" value="TRM64520.1"/>
    <property type="molecule type" value="Genomic_DNA"/>
</dbReference>
<evidence type="ECO:0000256" key="4">
    <source>
        <dbReference type="ARBA" id="ARBA00022771"/>
    </source>
</evidence>
<dbReference type="Gene3D" id="3.30.160.60">
    <property type="entry name" value="Classic Zinc Finger"/>
    <property type="match status" value="1"/>
</dbReference>
<dbReference type="PROSITE" id="PS50157">
    <property type="entry name" value="ZINC_FINGER_C2H2_2"/>
    <property type="match status" value="1"/>
</dbReference>
<evidence type="ECO:0000256" key="8">
    <source>
        <dbReference type="ARBA" id="ARBA00023242"/>
    </source>
</evidence>
<dbReference type="SUPFAM" id="SSF57667">
    <property type="entry name" value="beta-beta-alpha zinc fingers"/>
    <property type="match status" value="1"/>
</dbReference>
<keyword evidence="5" id="KW-0862">Zinc</keyword>
<dbReference type="STRING" id="97359.A0A550CI83"/>
<dbReference type="InterPro" id="IPR050717">
    <property type="entry name" value="C2H2-ZF_Transcription_Reg"/>
</dbReference>
<evidence type="ECO:0000256" key="5">
    <source>
        <dbReference type="ARBA" id="ARBA00022833"/>
    </source>
</evidence>
<dbReference type="PANTHER" id="PTHR14196">
    <property type="entry name" value="ODD-SKIPPED - RELATED"/>
    <property type="match status" value="1"/>
</dbReference>
<reference evidence="11 12" key="1">
    <citation type="journal article" date="2019" name="New Phytol.">
        <title>Comparative genomics reveals unique wood-decay strategies and fruiting body development in the Schizophyllaceae.</title>
        <authorList>
            <person name="Almasi E."/>
            <person name="Sahu N."/>
            <person name="Krizsan K."/>
            <person name="Balint B."/>
            <person name="Kovacs G.M."/>
            <person name="Kiss B."/>
            <person name="Cseklye J."/>
            <person name="Drula E."/>
            <person name="Henrissat B."/>
            <person name="Nagy I."/>
            <person name="Chovatia M."/>
            <person name="Adam C."/>
            <person name="LaButti K."/>
            <person name="Lipzen A."/>
            <person name="Riley R."/>
            <person name="Grigoriev I.V."/>
            <person name="Nagy L.G."/>
        </authorList>
    </citation>
    <scope>NUCLEOTIDE SEQUENCE [LARGE SCALE GENOMIC DNA]</scope>
    <source>
        <strain evidence="11 12">NL-1724</strain>
    </source>
</reference>
<comment type="subcellular location">
    <subcellularLocation>
        <location evidence="1">Nucleus</location>
    </subcellularLocation>
</comment>
<dbReference type="SMART" id="SM00355">
    <property type="entry name" value="ZnF_C2H2"/>
    <property type="match status" value="2"/>
</dbReference>
<dbReference type="OrthoDB" id="3437960at2759"/>
<sequence length="331" mass="35558">MIDPAHHVHGQPHSFRYINARSPDFDRQQSTPSYCGSSQLAPTDYTPWQSGQLHAASAVSWEAPSLSSSTHLPPLDEDAVQSCERRSRHPPVHAPSGFYVAGAPSPPRASAPYLPVPTSSGAGGLTRLTSIAKAEHAHQYSMPSLEAPLSWDAWPLFENTATTTAGPSVAQPHSAPVPIPRSNPVPSSALFEMSPSTSPVSSGFAGSYPYPDAGASPHDLWADDMAAFANYNNNGTDSTYQHAYAPPLVKSEVATPAMRGAADRRRKKPHKFFCPLCDAGFTAKHNLQAHERSHLGQKSFACDRCHVAFDNPGVLKRHQDKCLAPGAYSGY</sequence>
<keyword evidence="3" id="KW-0677">Repeat</keyword>
<dbReference type="GO" id="GO:0000981">
    <property type="term" value="F:DNA-binding transcription factor activity, RNA polymerase II-specific"/>
    <property type="evidence" value="ECO:0007669"/>
    <property type="project" value="TreeGrafter"/>
</dbReference>
<protein>
    <recommendedName>
        <fullName evidence="10">C2H2-type domain-containing protein</fullName>
    </recommendedName>
</protein>
<keyword evidence="2" id="KW-0479">Metal-binding</keyword>
<keyword evidence="8" id="KW-0539">Nucleus</keyword>
<dbReference type="AlphaFoldDB" id="A0A550CI83"/>
<accession>A0A550CI83</accession>
<dbReference type="GO" id="GO:0005634">
    <property type="term" value="C:nucleus"/>
    <property type="evidence" value="ECO:0007669"/>
    <property type="project" value="UniProtKB-SubCell"/>
</dbReference>
<comment type="caution">
    <text evidence="11">The sequence shown here is derived from an EMBL/GenBank/DDBJ whole genome shotgun (WGS) entry which is preliminary data.</text>
</comment>
<evidence type="ECO:0000256" key="3">
    <source>
        <dbReference type="ARBA" id="ARBA00022737"/>
    </source>
</evidence>
<keyword evidence="6" id="KW-0805">Transcription regulation</keyword>
<dbReference type="PROSITE" id="PS00028">
    <property type="entry name" value="ZINC_FINGER_C2H2_1"/>
    <property type="match status" value="1"/>
</dbReference>